<keyword evidence="1" id="KW-1133">Transmembrane helix</keyword>
<dbReference type="CDD" id="cd01828">
    <property type="entry name" value="sialate_O-acetylesterase_like2"/>
    <property type="match status" value="1"/>
</dbReference>
<feature type="domain" description="SGNH hydrolase-type esterase" evidence="2">
    <location>
        <begin position="110"/>
        <end position="259"/>
    </location>
</feature>
<keyword evidence="4" id="KW-1185">Reference proteome</keyword>
<dbReference type="EC" id="3.1.-.-" evidence="3"/>
<evidence type="ECO:0000313" key="3">
    <source>
        <dbReference type="EMBL" id="WZB88225.1"/>
    </source>
</evidence>
<dbReference type="InterPro" id="IPR013830">
    <property type="entry name" value="SGNH_hydro"/>
</dbReference>
<organism evidence="3 4">
    <name type="scientific">Okeanomitos corallinicola TIOX110</name>
    <dbReference type="NCBI Taxonomy" id="3133117"/>
    <lineage>
        <taxon>Bacteria</taxon>
        <taxon>Bacillati</taxon>
        <taxon>Cyanobacteriota</taxon>
        <taxon>Cyanophyceae</taxon>
        <taxon>Nostocales</taxon>
        <taxon>Aphanizomenonaceae</taxon>
        <taxon>Okeanomitos</taxon>
    </lineage>
</organism>
<dbReference type="Gene3D" id="3.40.50.1110">
    <property type="entry name" value="SGNH hydrolase"/>
    <property type="match status" value="1"/>
</dbReference>
<dbReference type="PANTHER" id="PTHR30383:SF5">
    <property type="entry name" value="SGNH HYDROLASE-TYPE ESTERASE DOMAIN-CONTAINING PROTEIN"/>
    <property type="match status" value="1"/>
</dbReference>
<evidence type="ECO:0000313" key="4">
    <source>
        <dbReference type="Proteomes" id="UP001483337"/>
    </source>
</evidence>
<dbReference type="SUPFAM" id="SSF52266">
    <property type="entry name" value="SGNH hydrolase"/>
    <property type="match status" value="1"/>
</dbReference>
<dbReference type="RefSeq" id="WP_353931133.1">
    <property type="nucleotide sequence ID" value="NZ_CP150886.1"/>
</dbReference>
<dbReference type="Proteomes" id="UP001483337">
    <property type="component" value="Chromosome"/>
</dbReference>
<dbReference type="GO" id="GO:0016787">
    <property type="term" value="F:hydrolase activity"/>
    <property type="evidence" value="ECO:0007669"/>
    <property type="project" value="UniProtKB-KW"/>
</dbReference>
<sequence length="285" mass="32480">MSTSAKQFPIWGFFLLVTNGILMLAIVLLVFRQQALTNELTANPSLQPVNFNSESKSLIPELGPRHKLNYKQWQDILKQEAKVAAEKSQENLTILAGDSLTLWFPPDLLPEDRNWLNQGISGETSQGLLKRLDFFDKTKPEIILVMIGINDLIRGTGDGEILDNQQQIISYLRRKHPNTKIFLQSILPHGAEEATWEGRDKLLVIPNNRIRKLNQELQKIADQQGIEYLNLYSLFSNKQGNLRREFSTDGLHLNPQGYTVWGTALQIYTKPKTVSNKQNPGHNRI</sequence>
<name>A0ABZ2UXG1_9CYAN</name>
<dbReference type="Pfam" id="PF13472">
    <property type="entry name" value="Lipase_GDSL_2"/>
    <property type="match status" value="1"/>
</dbReference>
<reference evidence="3 4" key="1">
    <citation type="submission" date="2024-04" db="EMBL/GenBank/DDBJ databases">
        <title>Okeanomitos corallinicola gen. &amp; sp. nov. (Nostocales, Cyanobacteria), a new toxic marine heterocyst-forming cyanobacterium from a coral reef.</title>
        <authorList>
            <person name="Li H."/>
            <person name="Li R."/>
            <person name="Kang J."/>
            <person name="Hii K.S."/>
            <person name="Mohamed H.F."/>
            <person name="Xu X."/>
            <person name="Luo Z."/>
        </authorList>
    </citation>
    <scope>NUCLEOTIDE SEQUENCE [LARGE SCALE GENOMIC DNA]</scope>
    <source>
        <strain evidence="3 4">TIOX110</strain>
    </source>
</reference>
<gene>
    <name evidence="3" type="ORF">WJM97_00530</name>
</gene>
<keyword evidence="1" id="KW-0812">Transmembrane</keyword>
<dbReference type="InterPro" id="IPR036514">
    <property type="entry name" value="SGNH_hydro_sf"/>
</dbReference>
<keyword evidence="1" id="KW-0472">Membrane</keyword>
<protein>
    <submittedName>
        <fullName evidence="3">SGNH/GDSL hydrolase family protein</fullName>
        <ecNumber evidence="3">3.1.-.-</ecNumber>
    </submittedName>
</protein>
<keyword evidence="3" id="KW-0378">Hydrolase</keyword>
<feature type="transmembrane region" description="Helical" evidence="1">
    <location>
        <begin position="12"/>
        <end position="31"/>
    </location>
</feature>
<dbReference type="PANTHER" id="PTHR30383">
    <property type="entry name" value="THIOESTERASE 1/PROTEASE 1/LYSOPHOSPHOLIPASE L1"/>
    <property type="match status" value="1"/>
</dbReference>
<dbReference type="InterPro" id="IPR051532">
    <property type="entry name" value="Ester_Hydrolysis_Enzymes"/>
</dbReference>
<dbReference type="EMBL" id="CP150886">
    <property type="protein sequence ID" value="WZB88225.1"/>
    <property type="molecule type" value="Genomic_DNA"/>
</dbReference>
<accession>A0ABZ2UXG1</accession>
<evidence type="ECO:0000259" key="2">
    <source>
        <dbReference type="Pfam" id="PF13472"/>
    </source>
</evidence>
<proteinExistence type="predicted"/>
<evidence type="ECO:0000256" key="1">
    <source>
        <dbReference type="SAM" id="Phobius"/>
    </source>
</evidence>